<dbReference type="SUPFAM" id="SSF63748">
    <property type="entry name" value="Tudor/PWWP/MBT"/>
    <property type="match status" value="1"/>
</dbReference>
<sequence length="264" mass="29133">MSRSNRQKEYKCGDLVFAKMKGYPHWPARIDEMPEAAVKSTANKYQVFFFGTHETAFLGPKDLFPYEESKEKFGKPNKRKGFSEGLWEIENNPTVKASGYQVSKAPEGRLGATAGGIEDKNKMDTSSQKKSCVNEAELEPGGPEGDGDKKGGAEGSSDEEGKLVIDEPAKEKNEKGVLKRRAGDMLEDSPKRPKESGDHEEEEKEVATLEGERPPPVEMEKNSAPSEPDSGRGPPPEEEEDEEEEEEATKGEAEAQSVRDHESL</sequence>
<feature type="compositionally biased region" description="Basic and acidic residues" evidence="1">
    <location>
        <begin position="205"/>
        <end position="221"/>
    </location>
</feature>
<dbReference type="InterPro" id="IPR047363">
    <property type="entry name" value="PWWP_HDGF"/>
</dbReference>
<gene>
    <name evidence="3" type="ORF">U0070_010681</name>
</gene>
<dbReference type="SMART" id="SM00293">
    <property type="entry name" value="PWWP"/>
    <property type="match status" value="1"/>
</dbReference>
<evidence type="ECO:0000313" key="4">
    <source>
        <dbReference type="Proteomes" id="UP001488838"/>
    </source>
</evidence>
<proteinExistence type="predicted"/>
<dbReference type="EMBL" id="JBBHLL010000455">
    <property type="protein sequence ID" value="KAK7802597.1"/>
    <property type="molecule type" value="Genomic_DNA"/>
</dbReference>
<dbReference type="InterPro" id="IPR000313">
    <property type="entry name" value="PWWP_dom"/>
</dbReference>
<evidence type="ECO:0000256" key="1">
    <source>
        <dbReference type="SAM" id="MobiDB-lite"/>
    </source>
</evidence>
<protein>
    <recommendedName>
        <fullName evidence="2">PWWP domain-containing protein</fullName>
    </recommendedName>
</protein>
<comment type="caution">
    <text evidence="3">The sequence shown here is derived from an EMBL/GenBank/DDBJ whole genome shotgun (WGS) entry which is preliminary data.</text>
</comment>
<dbReference type="FunFam" id="2.30.30.140:FF:000017">
    <property type="entry name" value="hepatoma-derived growth factor isoform X1"/>
    <property type="match status" value="1"/>
</dbReference>
<feature type="compositionally biased region" description="Acidic residues" evidence="1">
    <location>
        <begin position="236"/>
        <end position="247"/>
    </location>
</feature>
<keyword evidence="4" id="KW-1185">Reference proteome</keyword>
<dbReference type="PANTHER" id="PTHR12550:SF41">
    <property type="entry name" value="HEPATOMA-DERIVED GROWTH FACTOR"/>
    <property type="match status" value="1"/>
</dbReference>
<feature type="compositionally biased region" description="Basic and acidic residues" evidence="1">
    <location>
        <begin position="159"/>
        <end position="197"/>
    </location>
</feature>
<dbReference type="PROSITE" id="PS50812">
    <property type="entry name" value="PWWP"/>
    <property type="match status" value="1"/>
</dbReference>
<dbReference type="Proteomes" id="UP001488838">
    <property type="component" value="Unassembled WGS sequence"/>
</dbReference>
<name>A0AAW0HKF5_MYOGA</name>
<dbReference type="CDD" id="cd20148">
    <property type="entry name" value="PWWP_HDGF"/>
    <property type="match status" value="1"/>
</dbReference>
<feature type="compositionally biased region" description="Basic and acidic residues" evidence="1">
    <location>
        <begin position="248"/>
        <end position="264"/>
    </location>
</feature>
<reference evidence="3 4" key="1">
    <citation type="journal article" date="2023" name="bioRxiv">
        <title>Conserved and derived expression patterns and positive selection on dental genes reveal complex evolutionary context of ever-growing rodent molars.</title>
        <authorList>
            <person name="Calamari Z.T."/>
            <person name="Song A."/>
            <person name="Cohen E."/>
            <person name="Akter M."/>
            <person name="Roy R.D."/>
            <person name="Hallikas O."/>
            <person name="Christensen M.M."/>
            <person name="Li P."/>
            <person name="Marangoni P."/>
            <person name="Jernvall J."/>
            <person name="Klein O.D."/>
        </authorList>
    </citation>
    <scope>NUCLEOTIDE SEQUENCE [LARGE SCALE GENOMIC DNA]</scope>
    <source>
        <strain evidence="3">V071</strain>
    </source>
</reference>
<organism evidence="3 4">
    <name type="scientific">Myodes glareolus</name>
    <name type="common">Bank vole</name>
    <name type="synonym">Clethrionomys glareolus</name>
    <dbReference type="NCBI Taxonomy" id="447135"/>
    <lineage>
        <taxon>Eukaryota</taxon>
        <taxon>Metazoa</taxon>
        <taxon>Chordata</taxon>
        <taxon>Craniata</taxon>
        <taxon>Vertebrata</taxon>
        <taxon>Euteleostomi</taxon>
        <taxon>Mammalia</taxon>
        <taxon>Eutheria</taxon>
        <taxon>Euarchontoglires</taxon>
        <taxon>Glires</taxon>
        <taxon>Rodentia</taxon>
        <taxon>Myomorpha</taxon>
        <taxon>Muroidea</taxon>
        <taxon>Cricetidae</taxon>
        <taxon>Arvicolinae</taxon>
        <taxon>Myodes</taxon>
    </lineage>
</organism>
<evidence type="ECO:0000259" key="2">
    <source>
        <dbReference type="PROSITE" id="PS50812"/>
    </source>
</evidence>
<feature type="domain" description="PWWP" evidence="2">
    <location>
        <begin position="12"/>
        <end position="69"/>
    </location>
</feature>
<dbReference type="PANTHER" id="PTHR12550">
    <property type="entry name" value="HEPATOMA-DERIVED GROWTH FACTOR-RELATED"/>
    <property type="match status" value="1"/>
</dbReference>
<dbReference type="Pfam" id="PF00855">
    <property type="entry name" value="PWWP"/>
    <property type="match status" value="1"/>
</dbReference>
<dbReference type="Gene3D" id="2.30.30.140">
    <property type="match status" value="1"/>
</dbReference>
<evidence type="ECO:0000313" key="3">
    <source>
        <dbReference type="EMBL" id="KAK7802597.1"/>
    </source>
</evidence>
<accession>A0AAW0HKF5</accession>
<dbReference type="AlphaFoldDB" id="A0AAW0HKF5"/>
<feature type="region of interest" description="Disordered" evidence="1">
    <location>
        <begin position="93"/>
        <end position="264"/>
    </location>
</feature>